<comment type="caution">
    <text evidence="2">The sequence shown here is derived from an EMBL/GenBank/DDBJ whole genome shotgun (WGS) entry which is preliminary data.</text>
</comment>
<dbReference type="Proteomes" id="UP001159641">
    <property type="component" value="Unassembled WGS sequence"/>
</dbReference>
<gene>
    <name evidence="2" type="ORF">J1605_021245</name>
</gene>
<dbReference type="EMBL" id="JAIQCJ010001330">
    <property type="protein sequence ID" value="KAJ8790817.1"/>
    <property type="molecule type" value="Genomic_DNA"/>
</dbReference>
<sequence length="142" mass="14674">MVMQESKIQEQQSPKDPSRGPQASSAAAAEADEIGKHASAAEQRRSSHQGVHPNPQALPGVACVVVLGSEPVSPGLRAVTGQCSQRKDSPAGEHWQVCDQRTACEPACSGFGSAQCAGNGLGLRSAWQTPGAALSPLHTRPT</sequence>
<dbReference type="AlphaFoldDB" id="A0AB34HD98"/>
<evidence type="ECO:0000313" key="3">
    <source>
        <dbReference type="Proteomes" id="UP001159641"/>
    </source>
</evidence>
<keyword evidence="3" id="KW-1185">Reference proteome</keyword>
<proteinExistence type="predicted"/>
<protein>
    <submittedName>
        <fullName evidence="2">Uncharacterized protein</fullName>
    </submittedName>
</protein>
<feature type="region of interest" description="Disordered" evidence="1">
    <location>
        <begin position="1"/>
        <end position="56"/>
    </location>
</feature>
<organism evidence="2 3">
    <name type="scientific">Eschrichtius robustus</name>
    <name type="common">California gray whale</name>
    <name type="synonym">Eschrichtius gibbosus</name>
    <dbReference type="NCBI Taxonomy" id="9764"/>
    <lineage>
        <taxon>Eukaryota</taxon>
        <taxon>Metazoa</taxon>
        <taxon>Chordata</taxon>
        <taxon>Craniata</taxon>
        <taxon>Vertebrata</taxon>
        <taxon>Euteleostomi</taxon>
        <taxon>Mammalia</taxon>
        <taxon>Eutheria</taxon>
        <taxon>Laurasiatheria</taxon>
        <taxon>Artiodactyla</taxon>
        <taxon>Whippomorpha</taxon>
        <taxon>Cetacea</taxon>
        <taxon>Mysticeti</taxon>
        <taxon>Eschrichtiidae</taxon>
        <taxon>Eschrichtius</taxon>
    </lineage>
</organism>
<evidence type="ECO:0000313" key="2">
    <source>
        <dbReference type="EMBL" id="KAJ8790817.1"/>
    </source>
</evidence>
<accession>A0AB34HD98</accession>
<evidence type="ECO:0000256" key="1">
    <source>
        <dbReference type="SAM" id="MobiDB-lite"/>
    </source>
</evidence>
<name>A0AB34HD98_ESCRO</name>
<reference evidence="2 3" key="1">
    <citation type="submission" date="2022-11" db="EMBL/GenBank/DDBJ databases">
        <title>Whole genome sequence of Eschrichtius robustus ER-17-0199.</title>
        <authorList>
            <person name="Bruniche-Olsen A."/>
            <person name="Black A.N."/>
            <person name="Fields C.J."/>
            <person name="Walden K."/>
            <person name="Dewoody J.A."/>
        </authorList>
    </citation>
    <scope>NUCLEOTIDE SEQUENCE [LARGE SCALE GENOMIC DNA]</scope>
    <source>
        <strain evidence="2">ER-17-0199</strain>
        <tissue evidence="2">Blubber</tissue>
    </source>
</reference>